<dbReference type="InterPro" id="IPR022919">
    <property type="entry name" value="Pept_M48_protease_HtpX"/>
</dbReference>
<dbReference type="InterPro" id="IPR001915">
    <property type="entry name" value="Peptidase_M48"/>
</dbReference>
<dbReference type="PANTHER" id="PTHR43221:SF1">
    <property type="entry name" value="PROTEASE HTPX"/>
    <property type="match status" value="1"/>
</dbReference>
<dbReference type="RefSeq" id="WP_041897340.1">
    <property type="nucleotide sequence ID" value="NZ_CP010086.2"/>
</dbReference>
<keyword evidence="11 12" id="KW-0472">Membrane</keyword>
<accession>A0A0B5QPG1</accession>
<dbReference type="CDD" id="cd07336">
    <property type="entry name" value="M48B_HtpX_like"/>
    <property type="match status" value="1"/>
</dbReference>
<dbReference type="GO" id="GO:0006508">
    <property type="term" value="P:proteolysis"/>
    <property type="evidence" value="ECO:0007669"/>
    <property type="project" value="UniProtKB-KW"/>
</dbReference>
<evidence type="ECO:0000256" key="11">
    <source>
        <dbReference type="ARBA" id="ARBA00023136"/>
    </source>
</evidence>
<keyword evidence="6 12" id="KW-0479">Metal-binding</keyword>
<keyword evidence="8 12" id="KW-0862">Zinc</keyword>
<gene>
    <name evidence="12" type="primary">htpX</name>
    <name evidence="14" type="ORF">LF65_03334</name>
</gene>
<keyword evidence="3 12" id="KW-1003">Cell membrane</keyword>
<feature type="binding site" evidence="12">
    <location>
        <position position="138"/>
    </location>
    <ligand>
        <name>Zn(2+)</name>
        <dbReference type="ChEBI" id="CHEBI:29105"/>
        <note>catalytic</note>
    </ligand>
</feature>
<evidence type="ECO:0000256" key="12">
    <source>
        <dbReference type="HAMAP-Rule" id="MF_00188"/>
    </source>
</evidence>
<keyword evidence="10 12" id="KW-0482">Metalloprotease</keyword>
<feature type="binding site" evidence="12">
    <location>
        <position position="209"/>
    </location>
    <ligand>
        <name>Zn(2+)</name>
        <dbReference type="ChEBI" id="CHEBI:29105"/>
        <note>catalytic</note>
    </ligand>
</feature>
<dbReference type="AlphaFoldDB" id="A0A0B5QPG1"/>
<dbReference type="Proteomes" id="UP000031866">
    <property type="component" value="Chromosome"/>
</dbReference>
<feature type="transmembrane region" description="Helical" evidence="12">
    <location>
        <begin position="144"/>
        <end position="163"/>
    </location>
</feature>
<evidence type="ECO:0000256" key="3">
    <source>
        <dbReference type="ARBA" id="ARBA00022475"/>
    </source>
</evidence>
<evidence type="ECO:0000256" key="1">
    <source>
        <dbReference type="ARBA" id="ARBA00004651"/>
    </source>
</evidence>
<dbReference type="Gene3D" id="3.30.2010.10">
    <property type="entry name" value="Metalloproteases ('zincins'), catalytic domain"/>
    <property type="match status" value="1"/>
</dbReference>
<protein>
    <recommendedName>
        <fullName evidence="12">Protease HtpX homolog</fullName>
        <ecNumber evidence="12">3.4.24.-</ecNumber>
    </recommendedName>
</protein>
<dbReference type="InterPro" id="IPR050083">
    <property type="entry name" value="HtpX_protease"/>
</dbReference>
<comment type="similarity">
    <text evidence="2 12">Belongs to the peptidase M48B family.</text>
</comment>
<dbReference type="Pfam" id="PF01435">
    <property type="entry name" value="Peptidase_M48"/>
    <property type="match status" value="1"/>
</dbReference>
<evidence type="ECO:0000256" key="10">
    <source>
        <dbReference type="ARBA" id="ARBA00023049"/>
    </source>
</evidence>
<feature type="transmembrane region" description="Helical" evidence="12">
    <location>
        <begin position="12"/>
        <end position="28"/>
    </location>
</feature>
<feature type="active site" evidence="12">
    <location>
        <position position="135"/>
    </location>
</feature>
<keyword evidence="5 12" id="KW-0812">Transmembrane</keyword>
<evidence type="ECO:0000259" key="13">
    <source>
        <dbReference type="Pfam" id="PF01435"/>
    </source>
</evidence>
<dbReference type="STRING" id="1520.LF65_03334"/>
<keyword evidence="7 12" id="KW-0378">Hydrolase</keyword>
<dbReference type="HAMAP" id="MF_00188">
    <property type="entry name" value="Pept_M48_protease_HtpX"/>
    <property type="match status" value="1"/>
</dbReference>
<dbReference type="OrthoDB" id="15218at2"/>
<reference evidence="15" key="1">
    <citation type="submission" date="2014-12" db="EMBL/GenBank/DDBJ databases">
        <title>Genome sequence of Clostridium beijerinckii strain 59B.</title>
        <authorList>
            <person name="Little G.T."/>
            <person name="Minton N.P."/>
        </authorList>
    </citation>
    <scope>NUCLEOTIDE SEQUENCE [LARGE SCALE GENOMIC DNA]</scope>
    <source>
        <strain evidence="15">59B</strain>
    </source>
</reference>
<comment type="cofactor">
    <cofactor evidence="12">
        <name>Zn(2+)</name>
        <dbReference type="ChEBI" id="CHEBI:29105"/>
    </cofactor>
    <text evidence="12">Binds 1 zinc ion per subunit.</text>
</comment>
<evidence type="ECO:0000256" key="4">
    <source>
        <dbReference type="ARBA" id="ARBA00022670"/>
    </source>
</evidence>
<dbReference type="EMBL" id="CP010086">
    <property type="protein sequence ID" value="AJG99897.1"/>
    <property type="molecule type" value="Genomic_DNA"/>
</dbReference>
<dbReference type="GO" id="GO:0008270">
    <property type="term" value="F:zinc ion binding"/>
    <property type="evidence" value="ECO:0007669"/>
    <property type="project" value="UniProtKB-UniRule"/>
</dbReference>
<comment type="subcellular location">
    <subcellularLocation>
        <location evidence="1 12">Cell membrane</location>
        <topology evidence="1 12">Multi-pass membrane protein</topology>
    </subcellularLocation>
</comment>
<feature type="transmembrane region" description="Helical" evidence="12">
    <location>
        <begin position="34"/>
        <end position="51"/>
    </location>
</feature>
<name>A0A0B5QPG1_CLOBE</name>
<keyword evidence="9 12" id="KW-1133">Transmembrane helix</keyword>
<dbReference type="EC" id="3.4.24.-" evidence="12"/>
<evidence type="ECO:0000256" key="5">
    <source>
        <dbReference type="ARBA" id="ARBA00022692"/>
    </source>
</evidence>
<evidence type="ECO:0000313" key="14">
    <source>
        <dbReference type="EMBL" id="AJG99897.1"/>
    </source>
</evidence>
<feature type="transmembrane region" description="Helical" evidence="12">
    <location>
        <begin position="183"/>
        <end position="204"/>
    </location>
</feature>
<proteinExistence type="inferred from homology"/>
<dbReference type="GO" id="GO:0004222">
    <property type="term" value="F:metalloendopeptidase activity"/>
    <property type="evidence" value="ECO:0007669"/>
    <property type="project" value="UniProtKB-UniRule"/>
</dbReference>
<dbReference type="GO" id="GO:0005886">
    <property type="term" value="C:plasma membrane"/>
    <property type="evidence" value="ECO:0007669"/>
    <property type="project" value="UniProtKB-SubCell"/>
</dbReference>
<organism evidence="14 15">
    <name type="scientific">Clostridium beijerinckii</name>
    <name type="common">Clostridium MP</name>
    <dbReference type="NCBI Taxonomy" id="1520"/>
    <lineage>
        <taxon>Bacteria</taxon>
        <taxon>Bacillati</taxon>
        <taxon>Bacillota</taxon>
        <taxon>Clostridia</taxon>
        <taxon>Eubacteriales</taxon>
        <taxon>Clostridiaceae</taxon>
        <taxon>Clostridium</taxon>
    </lineage>
</organism>
<evidence type="ECO:0000256" key="9">
    <source>
        <dbReference type="ARBA" id="ARBA00022989"/>
    </source>
</evidence>
<evidence type="ECO:0000256" key="6">
    <source>
        <dbReference type="ARBA" id="ARBA00022723"/>
    </source>
</evidence>
<evidence type="ECO:0000256" key="7">
    <source>
        <dbReference type="ARBA" id="ARBA00022801"/>
    </source>
</evidence>
<feature type="domain" description="Peptidase M48" evidence="13">
    <location>
        <begin position="71"/>
        <end position="281"/>
    </location>
</feature>
<evidence type="ECO:0000256" key="8">
    <source>
        <dbReference type="ARBA" id="ARBA00022833"/>
    </source>
</evidence>
<sequence length="284" mass="30618">MSGLGNQIKTLLLMSVLTILVVLIGRGIGGQSGMLMALVLALVMNGGSYWFSDKIALSMTGAKPLTRNDNIEIYNMVERLTANAGIPMPRLYITPSTQPNAFATGRNPKHSAVAVTQGLLNILNYEELEGVIAHELAHIKNRDVLISTIAAVMAGVITTMANWAQWALMFGMGNSDEEEGSGFLAALPLIILGPIAAMLVQMAVSRSREYLADSTGARIAGHSRGLSKALLKLDQASRVVPMDVNPAVSHMFIVNPLSAKRLMNLFSTHPTIEDRVRRLQNSNL</sequence>
<dbReference type="KEGG" id="cbei:LF65_03334"/>
<keyword evidence="4 12" id="KW-0645">Protease</keyword>
<evidence type="ECO:0000313" key="15">
    <source>
        <dbReference type="Proteomes" id="UP000031866"/>
    </source>
</evidence>
<dbReference type="PANTHER" id="PTHR43221">
    <property type="entry name" value="PROTEASE HTPX"/>
    <property type="match status" value="1"/>
</dbReference>
<evidence type="ECO:0000256" key="2">
    <source>
        <dbReference type="ARBA" id="ARBA00009779"/>
    </source>
</evidence>
<feature type="binding site" evidence="12">
    <location>
        <position position="134"/>
    </location>
    <ligand>
        <name>Zn(2+)</name>
        <dbReference type="ChEBI" id="CHEBI:29105"/>
        <note>catalytic</note>
    </ligand>
</feature>